<comment type="caution">
    <text evidence="12">Lacks conserved residue(s) required for the propagation of feature annotation.</text>
</comment>
<evidence type="ECO:0000256" key="5">
    <source>
        <dbReference type="ARBA" id="ARBA00022502"/>
    </source>
</evidence>
<evidence type="ECO:0000256" key="12">
    <source>
        <dbReference type="RuleBase" id="RU363112"/>
    </source>
</evidence>
<sequence>MSWLSASRSLDNPVRSLLAIWACWKTLLLAVVVVSPGPGYDTSTQILRLQDGAVEQYVHPSAGWLSTIGQHVALKLTRWDAIYFVRLAQRGYVHEQEWAFSWGFTRLINTIALNFPGGQAESLATHALIAATISHVSHAASVVVLYKLACHVTSQNTRNGVAFITAVLHVLSPAGIFLSAPYAEALFSLFNFSGMLFYVYSIPRPDSTNSRLLRRDINVLISGACFGLASFMRSNGLLSGLLFASDLFQTLPTLPRSLLSASGLRRQMSLALAGILTACGFVAPQWVAYREYCVAQLHGEESRIWCRSLFPSIYSFVQKHYWNVGFLRYWTAPNIPLFLIAYPTLYLMLSTSSQARAGWLVVDRRIPQKSSKTRDADRPETDRYLEKCLRELALPQLVLAITAVTNFHVQIISRIASGYPVWYFGVAAALVAEAQKSHGPQFFVRPKAIVRYLICYAVVQGGLFASFLPPA</sequence>
<reference evidence="13" key="1">
    <citation type="journal article" date="2020" name="Stud. Mycol.">
        <title>101 Dothideomycetes genomes: a test case for predicting lifestyles and emergence of pathogens.</title>
        <authorList>
            <person name="Haridas S."/>
            <person name="Albert R."/>
            <person name="Binder M."/>
            <person name="Bloem J."/>
            <person name="Labutti K."/>
            <person name="Salamov A."/>
            <person name="Andreopoulos B."/>
            <person name="Baker S."/>
            <person name="Barry K."/>
            <person name="Bills G."/>
            <person name="Bluhm B."/>
            <person name="Cannon C."/>
            <person name="Castanera R."/>
            <person name="Culley D."/>
            <person name="Daum C."/>
            <person name="Ezra D."/>
            <person name="Gonzalez J."/>
            <person name="Henrissat B."/>
            <person name="Kuo A."/>
            <person name="Liang C."/>
            <person name="Lipzen A."/>
            <person name="Lutzoni F."/>
            <person name="Magnuson J."/>
            <person name="Mondo S."/>
            <person name="Nolan M."/>
            <person name="Ohm R."/>
            <person name="Pangilinan J."/>
            <person name="Park H.-J."/>
            <person name="Ramirez L."/>
            <person name="Alfaro M."/>
            <person name="Sun H."/>
            <person name="Tritt A."/>
            <person name="Yoshinaga Y."/>
            <person name="Zwiers L.-H."/>
            <person name="Turgeon B."/>
            <person name="Goodwin S."/>
            <person name="Spatafora J."/>
            <person name="Crous P."/>
            <person name="Grigoriev I."/>
        </authorList>
    </citation>
    <scope>NUCLEOTIDE SEQUENCE</scope>
    <source>
        <strain evidence="13">ATCC 16933</strain>
    </source>
</reference>
<feature type="transmembrane region" description="Helical" evidence="12">
    <location>
        <begin position="329"/>
        <end position="349"/>
    </location>
</feature>
<feature type="transmembrane region" description="Helical" evidence="12">
    <location>
        <begin position="160"/>
        <end position="179"/>
    </location>
</feature>
<evidence type="ECO:0000313" key="14">
    <source>
        <dbReference type="Proteomes" id="UP000799766"/>
    </source>
</evidence>
<dbReference type="AlphaFoldDB" id="A0A6A6P9U2"/>
<keyword evidence="7 12" id="KW-0808">Transferase</keyword>
<dbReference type="PANTHER" id="PTHR12468">
    <property type="entry name" value="GPI MANNOSYLTRANSFERASE 2"/>
    <property type="match status" value="1"/>
</dbReference>
<gene>
    <name evidence="13" type="ORF">BDY21DRAFT_280755</name>
</gene>
<evidence type="ECO:0000256" key="2">
    <source>
        <dbReference type="ARBA" id="ARBA00004687"/>
    </source>
</evidence>
<feature type="transmembrane region" description="Helical" evidence="12">
    <location>
        <begin position="12"/>
        <end position="34"/>
    </location>
</feature>
<protein>
    <recommendedName>
        <fullName evidence="4 12">GPI mannosyltransferase 2</fullName>
        <ecNumber evidence="12">2.4.1.-</ecNumber>
    </recommendedName>
</protein>
<dbReference type="EC" id="2.4.1.-" evidence="12"/>
<name>A0A6A6P9U2_9PEZI</name>
<evidence type="ECO:0000256" key="4">
    <source>
        <dbReference type="ARBA" id="ARBA00013795"/>
    </source>
</evidence>
<evidence type="ECO:0000256" key="9">
    <source>
        <dbReference type="ARBA" id="ARBA00022824"/>
    </source>
</evidence>
<evidence type="ECO:0000256" key="6">
    <source>
        <dbReference type="ARBA" id="ARBA00022676"/>
    </source>
</evidence>
<dbReference type="GO" id="GO:0000009">
    <property type="term" value="F:alpha-1,6-mannosyltransferase activity"/>
    <property type="evidence" value="ECO:0007669"/>
    <property type="project" value="InterPro"/>
</dbReference>
<evidence type="ECO:0000256" key="10">
    <source>
        <dbReference type="ARBA" id="ARBA00022989"/>
    </source>
</evidence>
<proteinExistence type="inferred from homology"/>
<dbReference type="GO" id="GO:0031501">
    <property type="term" value="C:mannosyltransferase complex"/>
    <property type="evidence" value="ECO:0007669"/>
    <property type="project" value="TreeGrafter"/>
</dbReference>
<comment type="similarity">
    <text evidence="3 12">Belongs to the PIGV family.</text>
</comment>
<feature type="transmembrane region" description="Helical" evidence="12">
    <location>
        <begin position="449"/>
        <end position="468"/>
    </location>
</feature>
<keyword evidence="9 12" id="KW-0256">Endoplasmic reticulum</keyword>
<evidence type="ECO:0000313" key="13">
    <source>
        <dbReference type="EMBL" id="KAF2460572.1"/>
    </source>
</evidence>
<dbReference type="InterPro" id="IPR007315">
    <property type="entry name" value="PIG-V/Gpi18"/>
</dbReference>
<evidence type="ECO:0000256" key="3">
    <source>
        <dbReference type="ARBA" id="ARBA00008698"/>
    </source>
</evidence>
<keyword evidence="6 12" id="KW-0328">Glycosyltransferase</keyword>
<evidence type="ECO:0000256" key="11">
    <source>
        <dbReference type="ARBA" id="ARBA00023136"/>
    </source>
</evidence>
<comment type="subcellular location">
    <subcellularLocation>
        <location evidence="1 12">Endoplasmic reticulum membrane</location>
        <topology evidence="1 12">Multi-pass membrane protein</topology>
    </subcellularLocation>
</comment>
<evidence type="ECO:0000256" key="7">
    <source>
        <dbReference type="ARBA" id="ARBA00022679"/>
    </source>
</evidence>
<keyword evidence="11 12" id="KW-0472">Membrane</keyword>
<keyword evidence="8 12" id="KW-0812">Transmembrane</keyword>
<feature type="transmembrane region" description="Helical" evidence="12">
    <location>
        <begin position="270"/>
        <end position="289"/>
    </location>
</feature>
<dbReference type="UniPathway" id="UPA00196"/>
<dbReference type="OrthoDB" id="10252502at2759"/>
<dbReference type="EMBL" id="MU001673">
    <property type="protein sequence ID" value="KAF2460572.1"/>
    <property type="molecule type" value="Genomic_DNA"/>
</dbReference>
<dbReference type="Pfam" id="PF04188">
    <property type="entry name" value="Mannosyl_trans2"/>
    <property type="match status" value="1"/>
</dbReference>
<dbReference type="GO" id="GO:0005789">
    <property type="term" value="C:endoplasmic reticulum membrane"/>
    <property type="evidence" value="ECO:0007669"/>
    <property type="project" value="UniProtKB-SubCell"/>
</dbReference>
<dbReference type="GO" id="GO:0004376">
    <property type="term" value="F:GPI mannosyltransferase activity"/>
    <property type="evidence" value="ECO:0007669"/>
    <property type="project" value="InterPro"/>
</dbReference>
<dbReference type="PANTHER" id="PTHR12468:SF2">
    <property type="entry name" value="GPI MANNOSYLTRANSFERASE 2"/>
    <property type="match status" value="1"/>
</dbReference>
<comment type="function">
    <text evidence="12">Mannosyltransferase involved in glycosylphosphatidylinositol-anchor biosynthesis.</text>
</comment>
<evidence type="ECO:0000256" key="8">
    <source>
        <dbReference type="ARBA" id="ARBA00022692"/>
    </source>
</evidence>
<evidence type="ECO:0000256" key="1">
    <source>
        <dbReference type="ARBA" id="ARBA00004477"/>
    </source>
</evidence>
<feature type="transmembrane region" description="Helical" evidence="12">
    <location>
        <begin position="185"/>
        <end position="203"/>
    </location>
</feature>
<dbReference type="GO" id="GO:0006506">
    <property type="term" value="P:GPI anchor biosynthetic process"/>
    <property type="evidence" value="ECO:0007669"/>
    <property type="project" value="UniProtKB-UniPathway"/>
</dbReference>
<keyword evidence="10 12" id="KW-1133">Transmembrane helix</keyword>
<feature type="transmembrane region" description="Helical" evidence="12">
    <location>
        <begin position="123"/>
        <end position="148"/>
    </location>
</feature>
<organism evidence="13 14">
    <name type="scientific">Lineolata rhizophorae</name>
    <dbReference type="NCBI Taxonomy" id="578093"/>
    <lineage>
        <taxon>Eukaryota</taxon>
        <taxon>Fungi</taxon>
        <taxon>Dikarya</taxon>
        <taxon>Ascomycota</taxon>
        <taxon>Pezizomycotina</taxon>
        <taxon>Dothideomycetes</taxon>
        <taxon>Dothideomycetes incertae sedis</taxon>
        <taxon>Lineolatales</taxon>
        <taxon>Lineolataceae</taxon>
        <taxon>Lineolata</taxon>
    </lineage>
</organism>
<keyword evidence="14" id="KW-1185">Reference proteome</keyword>
<comment type="pathway">
    <text evidence="2 12">Glycolipid biosynthesis; glycosylphosphatidylinositol-anchor biosynthesis.</text>
</comment>
<keyword evidence="5 12" id="KW-0337">GPI-anchor biosynthesis</keyword>
<accession>A0A6A6P9U2</accession>
<dbReference type="Proteomes" id="UP000799766">
    <property type="component" value="Unassembled WGS sequence"/>
</dbReference>